<keyword evidence="2" id="KW-1185">Reference proteome</keyword>
<dbReference type="Proteomes" id="UP000017836">
    <property type="component" value="Unassembled WGS sequence"/>
</dbReference>
<accession>U5CM86</accession>
<sequence>MANEEGSENPWVFEGRHIGASLKTNKICDFRLRQKWPEVAGNGNPDVPIVSVESSAQLGGLPATIQPVPAYS</sequence>
<reference evidence="2" key="1">
    <citation type="journal article" date="2013" name="Science">
        <title>The Amborella genome and the evolution of flowering plants.</title>
        <authorList>
            <consortium name="Amborella Genome Project"/>
        </authorList>
    </citation>
    <scope>NUCLEOTIDE SEQUENCE [LARGE SCALE GENOMIC DNA]</scope>
</reference>
<gene>
    <name evidence="1" type="ORF">AMTR_s00033p00141770</name>
</gene>
<name>U5CM86_AMBTC</name>
<evidence type="ECO:0000313" key="1">
    <source>
        <dbReference type="EMBL" id="ERN14241.1"/>
    </source>
</evidence>
<dbReference type="AlphaFoldDB" id="U5CM86"/>
<dbReference type="EMBL" id="KI392557">
    <property type="protein sequence ID" value="ERN14241.1"/>
    <property type="molecule type" value="Genomic_DNA"/>
</dbReference>
<dbReference type="Gramene" id="ERN14241">
    <property type="protein sequence ID" value="ERN14241"/>
    <property type="gene ID" value="AMTR_s00033p00141770"/>
</dbReference>
<evidence type="ECO:0000313" key="2">
    <source>
        <dbReference type="Proteomes" id="UP000017836"/>
    </source>
</evidence>
<dbReference type="HOGENOM" id="CLU_2725562_0_0_1"/>
<organism evidence="1 2">
    <name type="scientific">Amborella trichopoda</name>
    <dbReference type="NCBI Taxonomy" id="13333"/>
    <lineage>
        <taxon>Eukaryota</taxon>
        <taxon>Viridiplantae</taxon>
        <taxon>Streptophyta</taxon>
        <taxon>Embryophyta</taxon>
        <taxon>Tracheophyta</taxon>
        <taxon>Spermatophyta</taxon>
        <taxon>Magnoliopsida</taxon>
        <taxon>Amborellales</taxon>
        <taxon>Amborellaceae</taxon>
        <taxon>Amborella</taxon>
    </lineage>
</organism>
<protein>
    <submittedName>
        <fullName evidence="1">Uncharacterized protein</fullName>
    </submittedName>
</protein>
<proteinExistence type="predicted"/>